<dbReference type="GO" id="GO:0003700">
    <property type="term" value="F:DNA-binding transcription factor activity"/>
    <property type="evidence" value="ECO:0007669"/>
    <property type="project" value="TreeGrafter"/>
</dbReference>
<feature type="domain" description="HTH cro/C1-type" evidence="2">
    <location>
        <begin position="63"/>
        <end position="117"/>
    </location>
</feature>
<dbReference type="Proteomes" id="UP000283458">
    <property type="component" value="Unassembled WGS sequence"/>
</dbReference>
<dbReference type="InterPro" id="IPR050807">
    <property type="entry name" value="TransReg_Diox_bact_type"/>
</dbReference>
<dbReference type="CDD" id="cd00093">
    <property type="entry name" value="HTH_XRE"/>
    <property type="match status" value="1"/>
</dbReference>
<keyword evidence="4" id="KW-1185">Reference proteome</keyword>
<dbReference type="OrthoDB" id="407979at2"/>
<dbReference type="RefSeq" id="WP_119830324.1">
    <property type="nucleotide sequence ID" value="NZ_QYUL01000001.1"/>
</dbReference>
<dbReference type="EMBL" id="QYUL01000001">
    <property type="protein sequence ID" value="RJF84682.1"/>
    <property type="molecule type" value="Genomic_DNA"/>
</dbReference>
<reference evidence="3 4" key="1">
    <citation type="submission" date="2018-09" db="EMBL/GenBank/DDBJ databases">
        <authorList>
            <person name="Zhu H."/>
        </authorList>
    </citation>
    <scope>NUCLEOTIDE SEQUENCE [LARGE SCALE GENOMIC DNA]</scope>
    <source>
        <strain evidence="3 4">K2W22B-5</strain>
    </source>
</reference>
<protein>
    <submittedName>
        <fullName evidence="3">XRE family transcriptional regulator</fullName>
    </submittedName>
</protein>
<proteinExistence type="predicted"/>
<evidence type="ECO:0000256" key="1">
    <source>
        <dbReference type="ARBA" id="ARBA00023125"/>
    </source>
</evidence>
<dbReference type="PANTHER" id="PTHR46797">
    <property type="entry name" value="HTH-TYPE TRANSCRIPTIONAL REGULATOR"/>
    <property type="match status" value="1"/>
</dbReference>
<evidence type="ECO:0000313" key="3">
    <source>
        <dbReference type="EMBL" id="RJF84682.1"/>
    </source>
</evidence>
<dbReference type="SMART" id="SM00530">
    <property type="entry name" value="HTH_XRE"/>
    <property type="match status" value="1"/>
</dbReference>
<keyword evidence="1" id="KW-0238">DNA-binding</keyword>
<dbReference type="Gene3D" id="1.10.260.40">
    <property type="entry name" value="lambda repressor-like DNA-binding domains"/>
    <property type="match status" value="1"/>
</dbReference>
<name>A0A418W3T5_9PROT</name>
<dbReference type="GO" id="GO:0005829">
    <property type="term" value="C:cytosol"/>
    <property type="evidence" value="ECO:0007669"/>
    <property type="project" value="TreeGrafter"/>
</dbReference>
<sequence length="125" mass="13651">MTVQFIADKDGKTEYAVVPIAEFEALRARAMDQGDIRAALDAEDDEDLPWAMARRLIEGEPPLRVWREHRGLTQADLAAAASLTASYVSQIEAGRKSPTVDVYRALAAALGVTVDDLLLQPKAFP</sequence>
<dbReference type="SUPFAM" id="SSF47413">
    <property type="entry name" value="lambda repressor-like DNA-binding domains"/>
    <property type="match status" value="1"/>
</dbReference>
<dbReference type="InterPro" id="IPR010982">
    <property type="entry name" value="Lambda_DNA-bd_dom_sf"/>
</dbReference>
<dbReference type="AlphaFoldDB" id="A0A418W3T5"/>
<accession>A0A418W3T5</accession>
<dbReference type="Pfam" id="PF01381">
    <property type="entry name" value="HTH_3"/>
    <property type="match status" value="1"/>
</dbReference>
<dbReference type="PROSITE" id="PS50943">
    <property type="entry name" value="HTH_CROC1"/>
    <property type="match status" value="1"/>
</dbReference>
<dbReference type="InterPro" id="IPR001387">
    <property type="entry name" value="Cro/C1-type_HTH"/>
</dbReference>
<gene>
    <name evidence="3" type="ORF">D3877_09280</name>
</gene>
<comment type="caution">
    <text evidence="3">The sequence shown here is derived from an EMBL/GenBank/DDBJ whole genome shotgun (WGS) entry which is preliminary data.</text>
</comment>
<dbReference type="PANTHER" id="PTHR46797:SF1">
    <property type="entry name" value="METHYLPHOSPHONATE SYNTHASE"/>
    <property type="match status" value="1"/>
</dbReference>
<evidence type="ECO:0000259" key="2">
    <source>
        <dbReference type="PROSITE" id="PS50943"/>
    </source>
</evidence>
<evidence type="ECO:0000313" key="4">
    <source>
        <dbReference type="Proteomes" id="UP000283458"/>
    </source>
</evidence>
<dbReference type="GO" id="GO:0003677">
    <property type="term" value="F:DNA binding"/>
    <property type="evidence" value="ECO:0007669"/>
    <property type="project" value="UniProtKB-KW"/>
</dbReference>
<organism evidence="3 4">
    <name type="scientific">Azospirillum cavernae</name>
    <dbReference type="NCBI Taxonomy" id="2320860"/>
    <lineage>
        <taxon>Bacteria</taxon>
        <taxon>Pseudomonadati</taxon>
        <taxon>Pseudomonadota</taxon>
        <taxon>Alphaproteobacteria</taxon>
        <taxon>Rhodospirillales</taxon>
        <taxon>Azospirillaceae</taxon>
        <taxon>Azospirillum</taxon>
    </lineage>
</organism>